<organism evidence="2 3">
    <name type="scientific">Canavalia gladiata</name>
    <name type="common">Sword bean</name>
    <name type="synonym">Dolichos gladiatus</name>
    <dbReference type="NCBI Taxonomy" id="3824"/>
    <lineage>
        <taxon>Eukaryota</taxon>
        <taxon>Viridiplantae</taxon>
        <taxon>Streptophyta</taxon>
        <taxon>Embryophyta</taxon>
        <taxon>Tracheophyta</taxon>
        <taxon>Spermatophyta</taxon>
        <taxon>Magnoliopsida</taxon>
        <taxon>eudicotyledons</taxon>
        <taxon>Gunneridae</taxon>
        <taxon>Pentapetalae</taxon>
        <taxon>rosids</taxon>
        <taxon>fabids</taxon>
        <taxon>Fabales</taxon>
        <taxon>Fabaceae</taxon>
        <taxon>Papilionoideae</taxon>
        <taxon>50 kb inversion clade</taxon>
        <taxon>NPAAA clade</taxon>
        <taxon>indigoferoid/millettioid clade</taxon>
        <taxon>Phaseoleae</taxon>
        <taxon>Canavalia</taxon>
    </lineage>
</organism>
<gene>
    <name evidence="2" type="ORF">VNO77_38967</name>
</gene>
<evidence type="ECO:0000313" key="2">
    <source>
        <dbReference type="EMBL" id="KAK7313769.1"/>
    </source>
</evidence>
<dbReference type="Proteomes" id="UP001367508">
    <property type="component" value="Unassembled WGS sequence"/>
</dbReference>
<comment type="caution">
    <text evidence="2">The sequence shown here is derived from an EMBL/GenBank/DDBJ whole genome shotgun (WGS) entry which is preliminary data.</text>
</comment>
<evidence type="ECO:0000256" key="1">
    <source>
        <dbReference type="SAM" id="Phobius"/>
    </source>
</evidence>
<evidence type="ECO:0000313" key="3">
    <source>
        <dbReference type="Proteomes" id="UP001367508"/>
    </source>
</evidence>
<dbReference type="EMBL" id="JAYMYQ010000009">
    <property type="protein sequence ID" value="KAK7313769.1"/>
    <property type="molecule type" value="Genomic_DNA"/>
</dbReference>
<protein>
    <submittedName>
        <fullName evidence="2">Uncharacterized protein</fullName>
    </submittedName>
</protein>
<keyword evidence="3" id="KW-1185">Reference proteome</keyword>
<dbReference type="AlphaFoldDB" id="A0AAN9KBD3"/>
<name>A0AAN9KBD3_CANGL</name>
<keyword evidence="1" id="KW-1133">Transmembrane helix</keyword>
<sequence>MMHLSKGRRIIQMLGVSTLHARGSVAHEDTKGSGFLTSLQHCTSKNDFMQSGGSWLLLFWKMKLKITNLYGSIAVPASASRLDLDIAIRSSALLPSPSSRCDSPKKNLTPFLSPIPFLYTFILTSPSLFFYSVSSLF</sequence>
<proteinExistence type="predicted"/>
<keyword evidence="1" id="KW-0812">Transmembrane</keyword>
<accession>A0AAN9KBD3</accession>
<keyword evidence="1" id="KW-0472">Membrane</keyword>
<reference evidence="2 3" key="1">
    <citation type="submission" date="2024-01" db="EMBL/GenBank/DDBJ databases">
        <title>The genomes of 5 underutilized Papilionoideae crops provide insights into root nodulation and disease resistanc.</title>
        <authorList>
            <person name="Jiang F."/>
        </authorList>
    </citation>
    <scope>NUCLEOTIDE SEQUENCE [LARGE SCALE GENOMIC DNA]</scope>
    <source>
        <strain evidence="2">LVBAO_FW01</strain>
        <tissue evidence="2">Leaves</tissue>
    </source>
</reference>
<feature type="transmembrane region" description="Helical" evidence="1">
    <location>
        <begin position="115"/>
        <end position="133"/>
    </location>
</feature>